<gene>
    <name evidence="4" type="ORF">LOC71_00775</name>
</gene>
<dbReference type="PANTHER" id="PTHR35527">
    <property type="entry name" value="CHOLOYLGLYCINE HYDROLASE"/>
    <property type="match status" value="1"/>
</dbReference>
<dbReference type="Proteomes" id="UP001430306">
    <property type="component" value="Unassembled WGS sequence"/>
</dbReference>
<dbReference type="InterPro" id="IPR029055">
    <property type="entry name" value="Ntn_hydrolases_N"/>
</dbReference>
<evidence type="ECO:0000256" key="1">
    <source>
        <dbReference type="ARBA" id="ARBA00006625"/>
    </source>
</evidence>
<dbReference type="EMBL" id="JAJKFW010000003">
    <property type="protein sequence ID" value="MCC9640791.1"/>
    <property type="molecule type" value="Genomic_DNA"/>
</dbReference>
<name>A0ABS8NB54_9BACT</name>
<evidence type="ECO:0000259" key="3">
    <source>
        <dbReference type="Pfam" id="PF02275"/>
    </source>
</evidence>
<organism evidence="4 5">
    <name type="scientific">Rhodopirellula halodulae</name>
    <dbReference type="NCBI Taxonomy" id="2894198"/>
    <lineage>
        <taxon>Bacteria</taxon>
        <taxon>Pseudomonadati</taxon>
        <taxon>Planctomycetota</taxon>
        <taxon>Planctomycetia</taxon>
        <taxon>Pirellulales</taxon>
        <taxon>Pirellulaceae</taxon>
        <taxon>Rhodopirellula</taxon>
    </lineage>
</organism>
<comment type="caution">
    <text evidence="4">The sequence shown here is derived from an EMBL/GenBank/DDBJ whole genome shotgun (WGS) entry which is preliminary data.</text>
</comment>
<evidence type="ECO:0000256" key="2">
    <source>
        <dbReference type="ARBA" id="ARBA00022801"/>
    </source>
</evidence>
<dbReference type="CDD" id="cd01902">
    <property type="entry name" value="Ntn_CGH"/>
    <property type="match status" value="1"/>
</dbReference>
<dbReference type="GO" id="GO:0016787">
    <property type="term" value="F:hydrolase activity"/>
    <property type="evidence" value="ECO:0007669"/>
    <property type="project" value="UniProtKB-KW"/>
</dbReference>
<reference evidence="4" key="1">
    <citation type="submission" date="2021-11" db="EMBL/GenBank/DDBJ databases">
        <title>Genome sequence.</title>
        <authorList>
            <person name="Sun Q."/>
        </authorList>
    </citation>
    <scope>NUCLEOTIDE SEQUENCE</scope>
    <source>
        <strain evidence="4">JC740</strain>
    </source>
</reference>
<evidence type="ECO:0000313" key="4">
    <source>
        <dbReference type="EMBL" id="MCC9640791.1"/>
    </source>
</evidence>
<feature type="domain" description="Choloylglycine hydrolase/NAAA C-terminal" evidence="3">
    <location>
        <begin position="47"/>
        <end position="342"/>
    </location>
</feature>
<keyword evidence="5" id="KW-1185">Reference proteome</keyword>
<sequence>MRCLLEGYLFKKPRTSCMAAQQHFFHESMWSILAIGLAMSASTAMACTRILWNTNGVLTVAGRTMDWAESTEPKLHVFPRGMHRDGGRVGPIDIGDKNPLTWTSRYGSVVVSAYGLASVDGLNEKGLAMHLLFLTATDYGPRNPEKAGLQAGLWGQYLLDNAASVEEALQRMKDVQPIMVEHAGFKSSLHLAIEDASGDSAIIEYVDGQPKIYHGSEHQVVTNDPPYDQQLLELKKWDFANATRQTPLPGNVNPIDRFVRAHYFLKTLRKPEGEREAIATTLSLARNASVPFNAPYKTPGTIYDTEYRTVANLDARRFFFELTTSPNVIWVNLEDLDLSSGSPALTLDPDDIHLSGNVNKDFTPVAEPPF</sequence>
<evidence type="ECO:0000313" key="5">
    <source>
        <dbReference type="Proteomes" id="UP001430306"/>
    </source>
</evidence>
<comment type="similarity">
    <text evidence="1">Belongs to the peptidase C59 family.</text>
</comment>
<dbReference type="Pfam" id="PF02275">
    <property type="entry name" value="CBAH"/>
    <property type="match status" value="1"/>
</dbReference>
<proteinExistence type="inferred from homology"/>
<dbReference type="InterPro" id="IPR052193">
    <property type="entry name" value="Peptidase_C59"/>
</dbReference>
<dbReference type="PANTHER" id="PTHR35527:SF2">
    <property type="entry name" value="HYDROLASE"/>
    <property type="match status" value="1"/>
</dbReference>
<dbReference type="Gene3D" id="3.60.60.10">
    <property type="entry name" value="Penicillin V Acylase, Chain A"/>
    <property type="match status" value="1"/>
</dbReference>
<dbReference type="InterPro" id="IPR029132">
    <property type="entry name" value="CBAH/NAAA_C"/>
</dbReference>
<keyword evidence="2 4" id="KW-0378">Hydrolase</keyword>
<protein>
    <submittedName>
        <fullName evidence="4">Linear amide C-N hydrolase</fullName>
    </submittedName>
</protein>
<accession>A0ABS8NB54</accession>
<dbReference type="SUPFAM" id="SSF56235">
    <property type="entry name" value="N-terminal nucleophile aminohydrolases (Ntn hydrolases)"/>
    <property type="match status" value="1"/>
</dbReference>